<sequence length="146" mass="15318">MTRDEALTAGMRFVDTMGAMFPRRQRGTAPERTFAALAVAEFLLDEHGGNEGNREPEPGPVEPAGPVREIACEVDPGDSLRVVGVKAPDSRSRPCVAFRATAQAGDSVEVIVSPARARTFAAGVLDAADEADGTTPLNFIDNGGHA</sequence>
<dbReference type="EMBL" id="AP023356">
    <property type="protein sequence ID" value="BCJ41657.1"/>
    <property type="molecule type" value="Genomic_DNA"/>
</dbReference>
<keyword evidence="3" id="KW-1185">Reference proteome</keyword>
<protein>
    <submittedName>
        <fullName evidence="2">Uncharacterized protein</fullName>
    </submittedName>
</protein>
<evidence type="ECO:0000256" key="1">
    <source>
        <dbReference type="SAM" id="MobiDB-lite"/>
    </source>
</evidence>
<feature type="region of interest" description="Disordered" evidence="1">
    <location>
        <begin position="46"/>
        <end position="65"/>
    </location>
</feature>
<proteinExistence type="predicted"/>
<evidence type="ECO:0000313" key="2">
    <source>
        <dbReference type="EMBL" id="BCJ41657.1"/>
    </source>
</evidence>
<feature type="compositionally biased region" description="Basic and acidic residues" evidence="1">
    <location>
        <begin position="46"/>
        <end position="57"/>
    </location>
</feature>
<dbReference type="Proteomes" id="UP000676967">
    <property type="component" value="Chromosome"/>
</dbReference>
<evidence type="ECO:0000313" key="3">
    <source>
        <dbReference type="Proteomes" id="UP000676967"/>
    </source>
</evidence>
<gene>
    <name evidence="2" type="ORF">Aiant_23140</name>
</gene>
<dbReference type="RefSeq" id="WP_189333233.1">
    <property type="nucleotide sequence ID" value="NZ_AP023356.1"/>
</dbReference>
<name>A0ABM7LQX2_9ACTN</name>
<organism evidence="2 3">
    <name type="scientific">Actinoplanes ianthinogenes</name>
    <dbReference type="NCBI Taxonomy" id="122358"/>
    <lineage>
        <taxon>Bacteria</taxon>
        <taxon>Bacillati</taxon>
        <taxon>Actinomycetota</taxon>
        <taxon>Actinomycetes</taxon>
        <taxon>Micromonosporales</taxon>
        <taxon>Micromonosporaceae</taxon>
        <taxon>Actinoplanes</taxon>
    </lineage>
</organism>
<reference evidence="2 3" key="1">
    <citation type="submission" date="2020-08" db="EMBL/GenBank/DDBJ databases">
        <title>Whole genome shotgun sequence of Actinoplanes ianthinogenes NBRC 13996.</title>
        <authorList>
            <person name="Komaki H."/>
            <person name="Tamura T."/>
        </authorList>
    </citation>
    <scope>NUCLEOTIDE SEQUENCE [LARGE SCALE GENOMIC DNA]</scope>
    <source>
        <strain evidence="2 3">NBRC 13996</strain>
    </source>
</reference>
<accession>A0ABM7LQX2</accession>